<dbReference type="GO" id="GO:0016301">
    <property type="term" value="F:kinase activity"/>
    <property type="evidence" value="ECO:0007669"/>
    <property type="project" value="UniProtKB-KW"/>
</dbReference>
<evidence type="ECO:0000313" key="2">
    <source>
        <dbReference type="EMBL" id="RZU64458.1"/>
    </source>
</evidence>
<proteinExistence type="inferred from homology"/>
<protein>
    <submittedName>
        <fullName evidence="2">Putative NBD/HSP70 family sugar kinase</fullName>
    </submittedName>
</protein>
<comment type="caution">
    <text evidence="2">The sequence shown here is derived from an EMBL/GenBank/DDBJ whole genome shotgun (WGS) entry which is preliminary data.</text>
</comment>
<sequence length="396" mass="40368">MASKNAQGTPGWLGAVNDRTAMTLLLDHGVLTRNRIGELSGLSKPTAAQIVSRLEEAGLIYEATQISGGRGPNAAAYSVHTDRAIGVAVDITATAINATVADVSGAEHPVVTLSVPRSGGERSALGDIRSAIDAACAVAGFEPSAVRSVLIGVQGAVDPRTDELSFAESLPGWPRRGLRAHLEEHLGLTVGIDNDANLAAIAERTRGAGVDSPGFALLWMGNGLGVSIDQNGALLRGAAGGAGEIGYLPVPVTAAAIDPAANDLQDLMGGPAVSRLLRTHGVQGRTLGDRLDRLVTATSAVRSAVFAELAPRIAHGALPVLAVLDPGTIVLGGPIGTAGGSQLAELVRTHIRRSSRWSPDVVATTVGAHPVLRGAHDALVADVRTSLLDDITALSA</sequence>
<gene>
    <name evidence="2" type="ORF">EV379_0753</name>
</gene>
<dbReference type="PANTHER" id="PTHR18964:SF149">
    <property type="entry name" value="BIFUNCTIONAL UDP-N-ACETYLGLUCOSAMINE 2-EPIMERASE_N-ACETYLMANNOSAMINE KINASE"/>
    <property type="match status" value="1"/>
</dbReference>
<dbReference type="Gene3D" id="3.30.420.40">
    <property type="match status" value="2"/>
</dbReference>
<evidence type="ECO:0000313" key="3">
    <source>
        <dbReference type="Proteomes" id="UP000291483"/>
    </source>
</evidence>
<dbReference type="SUPFAM" id="SSF53067">
    <property type="entry name" value="Actin-like ATPase domain"/>
    <property type="match status" value="1"/>
</dbReference>
<dbReference type="Gene3D" id="1.10.10.10">
    <property type="entry name" value="Winged helix-like DNA-binding domain superfamily/Winged helix DNA-binding domain"/>
    <property type="match status" value="1"/>
</dbReference>
<reference evidence="2 3" key="1">
    <citation type="submission" date="2019-02" db="EMBL/GenBank/DDBJ databases">
        <title>Sequencing the genomes of 1000 actinobacteria strains.</title>
        <authorList>
            <person name="Klenk H.-P."/>
        </authorList>
    </citation>
    <scope>NUCLEOTIDE SEQUENCE [LARGE SCALE GENOMIC DNA]</scope>
    <source>
        <strain evidence="2 3">DSM 18319</strain>
    </source>
</reference>
<dbReference type="RefSeq" id="WP_242616220.1">
    <property type="nucleotide sequence ID" value="NZ_SHLC01000001.1"/>
</dbReference>
<dbReference type="CDD" id="cd23763">
    <property type="entry name" value="ASKHA_ATPase_ROK"/>
    <property type="match status" value="1"/>
</dbReference>
<keyword evidence="2" id="KW-0808">Transferase</keyword>
<keyword evidence="3" id="KW-1185">Reference proteome</keyword>
<dbReference type="InterPro" id="IPR000600">
    <property type="entry name" value="ROK"/>
</dbReference>
<keyword evidence="2" id="KW-0418">Kinase</keyword>
<dbReference type="InterPro" id="IPR036390">
    <property type="entry name" value="WH_DNA-bd_sf"/>
</dbReference>
<dbReference type="Pfam" id="PF00480">
    <property type="entry name" value="ROK"/>
    <property type="match status" value="1"/>
</dbReference>
<dbReference type="Pfam" id="PF13412">
    <property type="entry name" value="HTH_24"/>
    <property type="match status" value="1"/>
</dbReference>
<evidence type="ECO:0000256" key="1">
    <source>
        <dbReference type="ARBA" id="ARBA00006479"/>
    </source>
</evidence>
<dbReference type="PANTHER" id="PTHR18964">
    <property type="entry name" value="ROK (REPRESSOR, ORF, KINASE) FAMILY"/>
    <property type="match status" value="1"/>
</dbReference>
<comment type="similarity">
    <text evidence="1">Belongs to the ROK (NagC/XylR) family.</text>
</comment>
<dbReference type="Proteomes" id="UP000291483">
    <property type="component" value="Unassembled WGS sequence"/>
</dbReference>
<name>A0A4Q8AJB8_9MICO</name>
<dbReference type="InterPro" id="IPR043129">
    <property type="entry name" value="ATPase_NBD"/>
</dbReference>
<dbReference type="AlphaFoldDB" id="A0A4Q8AJB8"/>
<accession>A0A4Q8AJB8</accession>
<dbReference type="SUPFAM" id="SSF46785">
    <property type="entry name" value="Winged helix' DNA-binding domain"/>
    <property type="match status" value="1"/>
</dbReference>
<dbReference type="EMBL" id="SHLC01000001">
    <property type="protein sequence ID" value="RZU64458.1"/>
    <property type="molecule type" value="Genomic_DNA"/>
</dbReference>
<dbReference type="InterPro" id="IPR036388">
    <property type="entry name" value="WH-like_DNA-bd_sf"/>
</dbReference>
<organism evidence="2 3">
    <name type="scientific">Microterricola gilva</name>
    <dbReference type="NCBI Taxonomy" id="393267"/>
    <lineage>
        <taxon>Bacteria</taxon>
        <taxon>Bacillati</taxon>
        <taxon>Actinomycetota</taxon>
        <taxon>Actinomycetes</taxon>
        <taxon>Micrococcales</taxon>
        <taxon>Microbacteriaceae</taxon>
        <taxon>Microterricola</taxon>
    </lineage>
</organism>